<dbReference type="SUPFAM" id="SSF46689">
    <property type="entry name" value="Homeodomain-like"/>
    <property type="match status" value="1"/>
</dbReference>
<accession>A0A356LLC3</accession>
<gene>
    <name evidence="6" type="ORF">DD666_20790</name>
</gene>
<sequence>MKKSGFSPSNATHLRRPPFETTLPAPIVFRAVSVQADTVYPRHLHNWGEFVYSFSGIMEIELAHQHYLAPPQYGLWLPPRTEHIAFNRHAGIHCSLYVDAALCQTLPGVTCALTVSPFMRALLDELGRRPPAIVATLQEQRLLRVLVDQLEQADCAGTYLPTSDDPLLKPVLLALQANPGDARTIAEFAAISHTTERTLMRRCQRDLGMSFVEWRQRLKVLASLARLDRGETVEAIGLDLGYSSASAFISMFRRLMGTTPDEYRKGRRTQGAILAAGQSKAQGPLQLASAQQHIYPTHK</sequence>
<dbReference type="PANTHER" id="PTHR11019">
    <property type="entry name" value="HTH-TYPE TRANSCRIPTIONAL REGULATOR NIMR"/>
    <property type="match status" value="1"/>
</dbReference>
<dbReference type="PANTHER" id="PTHR11019:SF190">
    <property type="entry name" value="ARAC-FAMILY REGULATORY PROTEIN"/>
    <property type="match status" value="1"/>
</dbReference>
<feature type="domain" description="HTH araC/xylS-type" evidence="5">
    <location>
        <begin position="169"/>
        <end position="266"/>
    </location>
</feature>
<keyword evidence="3" id="KW-0238">DNA-binding</keyword>
<dbReference type="Pfam" id="PF12833">
    <property type="entry name" value="HTH_18"/>
    <property type="match status" value="1"/>
</dbReference>
<evidence type="ECO:0000256" key="2">
    <source>
        <dbReference type="ARBA" id="ARBA00023015"/>
    </source>
</evidence>
<evidence type="ECO:0000256" key="4">
    <source>
        <dbReference type="ARBA" id="ARBA00023163"/>
    </source>
</evidence>
<dbReference type="InterPro" id="IPR011051">
    <property type="entry name" value="RmlC_Cupin_sf"/>
</dbReference>
<dbReference type="InterPro" id="IPR018060">
    <property type="entry name" value="HTH_AraC"/>
</dbReference>
<name>A0A356LLC3_9BURK</name>
<dbReference type="PROSITE" id="PS01124">
    <property type="entry name" value="HTH_ARAC_FAMILY_2"/>
    <property type="match status" value="1"/>
</dbReference>
<dbReference type="PROSITE" id="PS00041">
    <property type="entry name" value="HTH_ARAC_FAMILY_1"/>
    <property type="match status" value="1"/>
</dbReference>
<evidence type="ECO:0000259" key="5">
    <source>
        <dbReference type="PROSITE" id="PS01124"/>
    </source>
</evidence>
<proteinExistence type="predicted"/>
<keyword evidence="1" id="KW-0678">Repressor</keyword>
<dbReference type="CDD" id="cd06124">
    <property type="entry name" value="cupin_NimR-like_N"/>
    <property type="match status" value="1"/>
</dbReference>
<organism evidence="6 7">
    <name type="scientific">Advenella kashmirensis</name>
    <dbReference type="NCBI Taxonomy" id="310575"/>
    <lineage>
        <taxon>Bacteria</taxon>
        <taxon>Pseudomonadati</taxon>
        <taxon>Pseudomonadota</taxon>
        <taxon>Betaproteobacteria</taxon>
        <taxon>Burkholderiales</taxon>
        <taxon>Alcaligenaceae</taxon>
    </lineage>
</organism>
<dbReference type="SMART" id="SM00342">
    <property type="entry name" value="HTH_ARAC"/>
    <property type="match status" value="1"/>
</dbReference>
<dbReference type="FunFam" id="1.10.10.60:FF:000132">
    <property type="entry name" value="AraC family transcriptional regulator"/>
    <property type="match status" value="1"/>
</dbReference>
<dbReference type="Proteomes" id="UP000264036">
    <property type="component" value="Unassembled WGS sequence"/>
</dbReference>
<dbReference type="Gene3D" id="1.10.10.60">
    <property type="entry name" value="Homeodomain-like"/>
    <property type="match status" value="1"/>
</dbReference>
<dbReference type="GO" id="GO:0003700">
    <property type="term" value="F:DNA-binding transcription factor activity"/>
    <property type="evidence" value="ECO:0007669"/>
    <property type="project" value="InterPro"/>
</dbReference>
<dbReference type="PRINTS" id="PR00032">
    <property type="entry name" value="HTHARAC"/>
</dbReference>
<keyword evidence="2" id="KW-0805">Transcription regulation</keyword>
<comment type="caution">
    <text evidence="6">The sequence shown here is derived from an EMBL/GenBank/DDBJ whole genome shotgun (WGS) entry which is preliminary data.</text>
</comment>
<evidence type="ECO:0000256" key="3">
    <source>
        <dbReference type="ARBA" id="ARBA00023125"/>
    </source>
</evidence>
<evidence type="ECO:0000313" key="7">
    <source>
        <dbReference type="Proteomes" id="UP000264036"/>
    </source>
</evidence>
<dbReference type="InterPro" id="IPR018062">
    <property type="entry name" value="HTH_AraC-typ_CS"/>
</dbReference>
<dbReference type="GO" id="GO:0043565">
    <property type="term" value="F:sequence-specific DNA binding"/>
    <property type="evidence" value="ECO:0007669"/>
    <property type="project" value="InterPro"/>
</dbReference>
<dbReference type="SUPFAM" id="SSF51182">
    <property type="entry name" value="RmlC-like cupins"/>
    <property type="match status" value="1"/>
</dbReference>
<dbReference type="InterPro" id="IPR020449">
    <property type="entry name" value="Tscrpt_reg_AraC-type_HTH"/>
</dbReference>
<keyword evidence="4" id="KW-0804">Transcription</keyword>
<reference evidence="6 7" key="1">
    <citation type="journal article" date="2018" name="Nat. Biotechnol.">
        <title>A standardized bacterial taxonomy based on genome phylogeny substantially revises the tree of life.</title>
        <authorList>
            <person name="Parks D.H."/>
            <person name="Chuvochina M."/>
            <person name="Waite D.W."/>
            <person name="Rinke C."/>
            <person name="Skarshewski A."/>
            <person name="Chaumeil P.A."/>
            <person name="Hugenholtz P."/>
        </authorList>
    </citation>
    <scope>NUCLEOTIDE SEQUENCE [LARGE SCALE GENOMIC DNA]</scope>
    <source>
        <strain evidence="6">UBA10707</strain>
    </source>
</reference>
<evidence type="ECO:0000256" key="1">
    <source>
        <dbReference type="ARBA" id="ARBA00022491"/>
    </source>
</evidence>
<protein>
    <submittedName>
        <fullName evidence="6">AraC family transcriptional regulator</fullName>
    </submittedName>
</protein>
<dbReference type="InterPro" id="IPR009057">
    <property type="entry name" value="Homeodomain-like_sf"/>
</dbReference>
<evidence type="ECO:0000313" key="6">
    <source>
        <dbReference type="EMBL" id="HBP31833.1"/>
    </source>
</evidence>
<dbReference type="AlphaFoldDB" id="A0A356LLC3"/>
<dbReference type="EMBL" id="DOEK01000046">
    <property type="protein sequence ID" value="HBP31833.1"/>
    <property type="molecule type" value="Genomic_DNA"/>
</dbReference>